<protein>
    <recommendedName>
        <fullName evidence="5">DUF1499 domain-containing protein</fullName>
    </recommendedName>
</protein>
<gene>
    <name evidence="2" type="ORF">GA0071312_1260</name>
    <name evidence="1" type="ORF">HLUCCO17_10750</name>
</gene>
<evidence type="ECO:0000313" key="4">
    <source>
        <dbReference type="Proteomes" id="UP000182800"/>
    </source>
</evidence>
<dbReference type="EMBL" id="FMBM01000001">
    <property type="protein sequence ID" value="SCC79952.1"/>
    <property type="molecule type" value="Genomic_DNA"/>
</dbReference>
<reference evidence="1 3" key="1">
    <citation type="submission" date="2015-09" db="EMBL/GenBank/DDBJ databases">
        <title>Identification and resolution of microdiversity through metagenomic sequencing of parallel consortia.</title>
        <authorList>
            <person name="Nelson W.C."/>
            <person name="Romine M.F."/>
            <person name="Lindemann S.R."/>
        </authorList>
    </citation>
    <scope>NUCLEOTIDE SEQUENCE [LARGE SCALE GENOMIC DNA]</scope>
    <source>
        <strain evidence="1">HL-109</strain>
    </source>
</reference>
<accession>A0A0P7X6B1</accession>
<dbReference type="Pfam" id="PF07386">
    <property type="entry name" value="DUF1499"/>
    <property type="match status" value="1"/>
</dbReference>
<dbReference type="AlphaFoldDB" id="A0A0P7X6B1"/>
<reference evidence="2 4" key="2">
    <citation type="submission" date="2016-08" db="EMBL/GenBank/DDBJ databases">
        <authorList>
            <person name="Varghese N."/>
            <person name="Submissions Spin"/>
        </authorList>
    </citation>
    <scope>NUCLEOTIDE SEQUENCE [LARGE SCALE GENOMIC DNA]</scope>
    <source>
        <strain evidence="2 4">HL-109</strain>
    </source>
</reference>
<name>A0A0P7X6B1_9HYPH</name>
<dbReference type="InterPro" id="IPR010865">
    <property type="entry name" value="DUF1499"/>
</dbReference>
<keyword evidence="4" id="KW-1185">Reference proteome</keyword>
<dbReference type="STRING" id="1653334.GA0071312_1260"/>
<comment type="caution">
    <text evidence="1">The sequence shown here is derived from an EMBL/GenBank/DDBJ whole genome shotgun (WGS) entry which is preliminary data.</text>
</comment>
<dbReference type="Proteomes" id="UP000182800">
    <property type="component" value="Unassembled WGS sequence"/>
</dbReference>
<evidence type="ECO:0000313" key="3">
    <source>
        <dbReference type="Proteomes" id="UP000050497"/>
    </source>
</evidence>
<dbReference type="EMBL" id="LJSX01000015">
    <property type="protein sequence ID" value="KPQ10535.1"/>
    <property type="molecule type" value="Genomic_DNA"/>
</dbReference>
<evidence type="ECO:0000313" key="2">
    <source>
        <dbReference type="EMBL" id="SCC79952.1"/>
    </source>
</evidence>
<evidence type="ECO:0008006" key="5">
    <source>
        <dbReference type="Google" id="ProtNLM"/>
    </source>
</evidence>
<organism evidence="1 3">
    <name type="scientific">Saliniramus fredricksonii</name>
    <dbReference type="NCBI Taxonomy" id="1653334"/>
    <lineage>
        <taxon>Bacteria</taxon>
        <taxon>Pseudomonadati</taxon>
        <taxon>Pseudomonadota</taxon>
        <taxon>Alphaproteobacteria</taxon>
        <taxon>Hyphomicrobiales</taxon>
        <taxon>Salinarimonadaceae</taxon>
        <taxon>Saliniramus</taxon>
    </lineage>
</organism>
<sequence length="179" mass="19655">MLIASIILALLAGGFAFMLWRGAEPGGIDDAYARIFGPPDLGSVDFEHLTRRSSPNDALACHPDICGDTQVDFVTPLYPVPGARLREIVRAVALEQPRTQLVYSARWEEEERFVVRSALMRYPDTVVARVYGAGPGQAMLGLYSRSQIGHSDLGANRARLERWLAAISDRVDAEEPTAD</sequence>
<dbReference type="RefSeq" id="WP_074444020.1">
    <property type="nucleotide sequence ID" value="NZ_FMBM01000001.1"/>
</dbReference>
<proteinExistence type="predicted"/>
<dbReference type="OrthoDB" id="8479024at2"/>
<dbReference type="Proteomes" id="UP000050497">
    <property type="component" value="Unassembled WGS sequence"/>
</dbReference>
<evidence type="ECO:0000313" key="1">
    <source>
        <dbReference type="EMBL" id="KPQ10535.1"/>
    </source>
</evidence>